<dbReference type="Proteomes" id="UP000002748">
    <property type="component" value="Unassembled WGS sequence"/>
</dbReference>
<gene>
    <name evidence="3" type="ORF">A1Q1_05708</name>
</gene>
<dbReference type="InterPro" id="IPR009349">
    <property type="entry name" value="TRIP4/RQT4_C2HC5_Znf"/>
</dbReference>
<feature type="compositionally biased region" description="Polar residues" evidence="1">
    <location>
        <begin position="100"/>
        <end position="115"/>
    </location>
</feature>
<feature type="region of interest" description="Disordered" evidence="1">
    <location>
        <begin position="279"/>
        <end position="356"/>
    </location>
</feature>
<accession>J4U6K3</accession>
<dbReference type="VEuPathDB" id="FungiDB:A1Q1_05708"/>
<feature type="compositionally biased region" description="Low complexity" evidence="1">
    <location>
        <begin position="319"/>
        <end position="329"/>
    </location>
</feature>
<proteinExistence type="predicted"/>
<protein>
    <recommendedName>
        <fullName evidence="2">TRIP4/RQT4 C2HC5-type zinc finger domain-containing protein</fullName>
    </recommendedName>
</protein>
<dbReference type="GeneID" id="25989220"/>
<name>J4U6K3_TRIAS</name>
<dbReference type="AlphaFoldDB" id="J4U6K3"/>
<dbReference type="Pfam" id="PF06221">
    <property type="entry name" value="zf-C2HC5"/>
    <property type="match status" value="1"/>
</dbReference>
<reference evidence="3 4" key="1">
    <citation type="journal article" date="2012" name="Eukaryot. Cell">
        <title>Draft genome sequence of CBS 2479, the standard type strain of Trichosporon asahii.</title>
        <authorList>
            <person name="Yang R.Y."/>
            <person name="Li H.T."/>
            <person name="Zhu H."/>
            <person name="Zhou G.P."/>
            <person name="Wang M."/>
            <person name="Wang L."/>
        </authorList>
    </citation>
    <scope>NUCLEOTIDE SEQUENCE [LARGE SCALE GENOMIC DNA]</scope>
    <source>
        <strain evidence="4">ATCC 90039 / CBS 2479 / JCM 2466 / KCTC 7840 / NCYC 2677 / UAMH 7654</strain>
    </source>
</reference>
<organism evidence="3 4">
    <name type="scientific">Trichosporon asahii var. asahii (strain ATCC 90039 / CBS 2479 / JCM 2466 / KCTC 7840 / NBRC 103889/ NCYC 2677 / UAMH 7654)</name>
    <name type="common">Yeast</name>
    <dbReference type="NCBI Taxonomy" id="1186058"/>
    <lineage>
        <taxon>Eukaryota</taxon>
        <taxon>Fungi</taxon>
        <taxon>Dikarya</taxon>
        <taxon>Basidiomycota</taxon>
        <taxon>Agaricomycotina</taxon>
        <taxon>Tremellomycetes</taxon>
        <taxon>Trichosporonales</taxon>
        <taxon>Trichosporonaceae</taxon>
        <taxon>Trichosporon</taxon>
    </lineage>
</organism>
<sequence>MSPPAWVSKSLCDILGLDSETVNQVIIPDLEGYNTEVRLRGHLSDFLGSTPQARAFADRYVAYRFPSIQPPPPAPVSDPRVDKAKAKAMRQNLKPGKPGTGSSASTPFGSHTDLNSMSRGGSASGSGRGQMRSAGAITIIEKKGKDKGKGKAVEKAGDKIWDLPKSKEVLRLEGIVDALRQVQDGGKGPHVDTPPCFCQARVHELSKYTPQCGACGLILCDMQPPHATCPSCARPTYSPPQLARLIKRVEGDIEVQYAHEQDERDAKERERKEALLAASGGGAFPSLPGNAPRQPSQPQAHRVLTINSIGKKGKFSRSTATITTKTKVTPQASASNTPAEPEPDTLPRPRSPPLDEKRIAKEWAKSAEWRKENDRPWADPKLERKGEIWTYIEPTVVELLGEEGTGRRRKAKKAKNVGIDGRVVVGAAR</sequence>
<feature type="compositionally biased region" description="Basic and acidic residues" evidence="1">
    <location>
        <begin position="140"/>
        <end position="151"/>
    </location>
</feature>
<dbReference type="EMBL" id="ALBS01000321">
    <property type="protein sequence ID" value="EJT45795.1"/>
    <property type="molecule type" value="Genomic_DNA"/>
</dbReference>
<evidence type="ECO:0000313" key="3">
    <source>
        <dbReference type="EMBL" id="EJT45795.1"/>
    </source>
</evidence>
<dbReference type="OrthoDB" id="338816at2759"/>
<feature type="domain" description="TRIP4/RQT4 C2HC5-type zinc finger" evidence="2">
    <location>
        <begin position="195"/>
        <end position="246"/>
    </location>
</feature>
<comment type="caution">
    <text evidence="3">The sequence shown here is derived from an EMBL/GenBank/DDBJ whole genome shotgun (WGS) entry which is preliminary data.</text>
</comment>
<evidence type="ECO:0000313" key="4">
    <source>
        <dbReference type="Proteomes" id="UP000002748"/>
    </source>
</evidence>
<dbReference type="GO" id="GO:0072344">
    <property type="term" value="P:rescue of stalled ribosome"/>
    <property type="evidence" value="ECO:0007669"/>
    <property type="project" value="InterPro"/>
</dbReference>
<dbReference type="RefSeq" id="XP_014176392.1">
    <property type="nucleotide sequence ID" value="XM_014320917.1"/>
</dbReference>
<evidence type="ECO:0000256" key="1">
    <source>
        <dbReference type="SAM" id="MobiDB-lite"/>
    </source>
</evidence>
<dbReference type="GO" id="GO:0005634">
    <property type="term" value="C:nucleus"/>
    <property type="evidence" value="ECO:0007669"/>
    <property type="project" value="InterPro"/>
</dbReference>
<dbReference type="GO" id="GO:0008270">
    <property type="term" value="F:zinc ion binding"/>
    <property type="evidence" value="ECO:0007669"/>
    <property type="project" value="InterPro"/>
</dbReference>
<dbReference type="HOGENOM" id="CLU_024413_0_0_1"/>
<dbReference type="KEGG" id="tasa:A1Q1_05708"/>
<evidence type="ECO:0000259" key="2">
    <source>
        <dbReference type="Pfam" id="PF06221"/>
    </source>
</evidence>
<dbReference type="GO" id="GO:0180022">
    <property type="term" value="C:RQC-trigger complex"/>
    <property type="evidence" value="ECO:0007669"/>
    <property type="project" value="InterPro"/>
</dbReference>
<feature type="region of interest" description="Disordered" evidence="1">
    <location>
        <begin position="67"/>
        <end position="151"/>
    </location>
</feature>